<evidence type="ECO:0000313" key="11">
    <source>
        <dbReference type="Proteomes" id="UP000256345"/>
    </source>
</evidence>
<dbReference type="PIRSF" id="PIRSF000368">
    <property type="entry name" value="NrdG"/>
    <property type="match status" value="1"/>
</dbReference>
<keyword evidence="2" id="KW-0004">4Fe-4S</keyword>
<dbReference type="Proteomes" id="UP000035579">
    <property type="component" value="Chromosome"/>
</dbReference>
<sequence length="188" mass="21163">MAGTLNLAGFAPRSHIYGPGVRFALWVQGCSLHCPGCWNRDTWKFRPRDVWDVEALAARVLSEPGLEGVTLLGGEPMDQAEQLLPFLERVRSAGLSVMTFTGYELDELTTPARRAVLERTDLIVTGRYHEAERDTGLRWRGSRNQRVLPLGPRYAALVLDEANQFEVVLDAEGRMEVRGFPPEWLSRL</sequence>
<dbReference type="Gene3D" id="3.20.20.70">
    <property type="entry name" value="Aldolase class I"/>
    <property type="match status" value="1"/>
</dbReference>
<dbReference type="KEGG" id="age:AA314_04055"/>
<evidence type="ECO:0000256" key="6">
    <source>
        <dbReference type="ARBA" id="ARBA00023014"/>
    </source>
</evidence>
<evidence type="ECO:0000313" key="10">
    <source>
        <dbReference type="Proteomes" id="UP000035579"/>
    </source>
</evidence>
<comment type="cofactor">
    <cofactor evidence="1">
        <name>[4Fe-4S] cluster</name>
        <dbReference type="ChEBI" id="CHEBI:49883"/>
    </cofactor>
</comment>
<dbReference type="EC" id="1.97.1.-" evidence="7"/>
<evidence type="ECO:0000256" key="2">
    <source>
        <dbReference type="ARBA" id="ARBA00022485"/>
    </source>
</evidence>
<keyword evidence="11" id="KW-1185">Reference proteome</keyword>
<evidence type="ECO:0000313" key="8">
    <source>
        <dbReference type="EMBL" id="AKJ02429.1"/>
    </source>
</evidence>
<proteinExistence type="inferred from homology"/>
<dbReference type="InterPro" id="IPR012837">
    <property type="entry name" value="NrdG"/>
</dbReference>
<evidence type="ECO:0000256" key="3">
    <source>
        <dbReference type="ARBA" id="ARBA00022691"/>
    </source>
</evidence>
<comment type="function">
    <text evidence="7">Activation of anaerobic ribonucleoside-triphosphate reductase under anaerobic conditions by generation of an organic free radical, using S-adenosylmethionine and reduced flavodoxin as cosubstrates to produce 5'-deoxy-adenosine.</text>
</comment>
<evidence type="ECO:0000256" key="4">
    <source>
        <dbReference type="ARBA" id="ARBA00022723"/>
    </source>
</evidence>
<reference evidence="9 11" key="2">
    <citation type="submission" date="2018-08" db="EMBL/GenBank/DDBJ databases">
        <title>Genomic Encyclopedia of Archaeal and Bacterial Type Strains, Phase II (KMG-II): from individual species to whole genera.</title>
        <authorList>
            <person name="Goeker M."/>
        </authorList>
    </citation>
    <scope>NUCLEOTIDE SEQUENCE [LARGE SCALE GENOMIC DNA]</scope>
    <source>
        <strain evidence="9 11">DSM 2261</strain>
    </source>
</reference>
<protein>
    <recommendedName>
        <fullName evidence="7">Anaerobic ribonucleoside-triphosphate reductase-activating protein</fullName>
        <ecNumber evidence="7">1.97.1.-</ecNumber>
    </recommendedName>
</protein>
<organism evidence="8 10">
    <name type="scientific">Archangium gephyra</name>
    <dbReference type="NCBI Taxonomy" id="48"/>
    <lineage>
        <taxon>Bacteria</taxon>
        <taxon>Pseudomonadati</taxon>
        <taxon>Myxococcota</taxon>
        <taxon>Myxococcia</taxon>
        <taxon>Myxococcales</taxon>
        <taxon>Cystobacterineae</taxon>
        <taxon>Archangiaceae</taxon>
        <taxon>Archangium</taxon>
    </lineage>
</organism>
<dbReference type="InterPro" id="IPR007197">
    <property type="entry name" value="rSAM"/>
</dbReference>
<dbReference type="GO" id="GO:0046872">
    <property type="term" value="F:metal ion binding"/>
    <property type="evidence" value="ECO:0007669"/>
    <property type="project" value="UniProtKB-KW"/>
</dbReference>
<comment type="similarity">
    <text evidence="7">Belongs to the organic radical-activating enzymes family.</text>
</comment>
<evidence type="ECO:0000256" key="1">
    <source>
        <dbReference type="ARBA" id="ARBA00001966"/>
    </source>
</evidence>
<dbReference type="InterPro" id="IPR013785">
    <property type="entry name" value="Aldolase_TIM"/>
</dbReference>
<reference evidence="8 10" key="1">
    <citation type="submission" date="2015-05" db="EMBL/GenBank/DDBJ databases">
        <title>Genome assembly of Archangium gephyra DSM 2261.</title>
        <authorList>
            <person name="Sharma G."/>
            <person name="Subramanian S."/>
        </authorList>
    </citation>
    <scope>NUCLEOTIDE SEQUENCE [LARGE SCALE GENOMIC DNA]</scope>
    <source>
        <strain evidence="8 10">DSM 2261</strain>
    </source>
</reference>
<keyword evidence="5" id="KW-0408">Iron</keyword>
<evidence type="ECO:0000313" key="9">
    <source>
        <dbReference type="EMBL" id="REG28644.1"/>
    </source>
</evidence>
<dbReference type="SFLD" id="SFLDF00299">
    <property type="entry name" value="anaerobic_ribonucleoside-triph"/>
    <property type="match status" value="1"/>
</dbReference>
<dbReference type="InterPro" id="IPR034457">
    <property type="entry name" value="Organic_radical-activating"/>
</dbReference>
<dbReference type="AlphaFoldDB" id="A0AAC8Q7P9"/>
<name>A0AAC8Q7P9_9BACT</name>
<dbReference type="EMBL" id="QUMU01000008">
    <property type="protein sequence ID" value="REG28644.1"/>
    <property type="molecule type" value="Genomic_DNA"/>
</dbReference>
<dbReference type="GO" id="GO:0043365">
    <property type="term" value="F:[formate-C-acetyltransferase]-activating enzyme activity"/>
    <property type="evidence" value="ECO:0007669"/>
    <property type="project" value="InterPro"/>
</dbReference>
<dbReference type="SFLD" id="SFLDG01063">
    <property type="entry name" value="activating_enzymes__group_1"/>
    <property type="match status" value="1"/>
</dbReference>
<dbReference type="EMBL" id="CP011509">
    <property type="protein sequence ID" value="AKJ02429.1"/>
    <property type="molecule type" value="Genomic_DNA"/>
</dbReference>
<keyword evidence="7" id="KW-0560">Oxidoreductase</keyword>
<dbReference type="SFLD" id="SFLDS00029">
    <property type="entry name" value="Radical_SAM"/>
    <property type="match status" value="1"/>
</dbReference>
<dbReference type="SUPFAM" id="SSF102114">
    <property type="entry name" value="Radical SAM enzymes"/>
    <property type="match status" value="1"/>
</dbReference>
<evidence type="ECO:0000256" key="5">
    <source>
        <dbReference type="ARBA" id="ARBA00023004"/>
    </source>
</evidence>
<keyword evidence="4" id="KW-0479">Metal-binding</keyword>
<dbReference type="Proteomes" id="UP000256345">
    <property type="component" value="Unassembled WGS sequence"/>
</dbReference>
<dbReference type="Pfam" id="PF13353">
    <property type="entry name" value="Fer4_12"/>
    <property type="match status" value="1"/>
</dbReference>
<dbReference type="CDD" id="cd01335">
    <property type="entry name" value="Radical_SAM"/>
    <property type="match status" value="1"/>
</dbReference>
<dbReference type="GO" id="GO:0051539">
    <property type="term" value="F:4 iron, 4 sulfur cluster binding"/>
    <property type="evidence" value="ECO:0007669"/>
    <property type="project" value="UniProtKB-KW"/>
</dbReference>
<accession>A0AAC8Q7P9</accession>
<dbReference type="SFLD" id="SFLDG01066">
    <property type="entry name" value="organic_radical-activating_enz"/>
    <property type="match status" value="1"/>
</dbReference>
<dbReference type="PANTHER" id="PTHR30352">
    <property type="entry name" value="PYRUVATE FORMATE-LYASE-ACTIVATING ENZYME"/>
    <property type="match status" value="1"/>
</dbReference>
<keyword evidence="3" id="KW-0949">S-adenosyl-L-methionine</keyword>
<dbReference type="InterPro" id="IPR058240">
    <property type="entry name" value="rSAM_sf"/>
</dbReference>
<dbReference type="GO" id="GO:0004748">
    <property type="term" value="F:ribonucleoside-diphosphate reductase activity, thioredoxin disulfide as acceptor"/>
    <property type="evidence" value="ECO:0007669"/>
    <property type="project" value="TreeGrafter"/>
</dbReference>
<dbReference type="PANTHER" id="PTHR30352:SF2">
    <property type="entry name" value="ANAEROBIC RIBONUCLEOSIDE-TRIPHOSPHATE REDUCTASE-ACTIVATING PROTEIN"/>
    <property type="match status" value="1"/>
</dbReference>
<evidence type="ECO:0000256" key="7">
    <source>
        <dbReference type="PIRNR" id="PIRNR000368"/>
    </source>
</evidence>
<gene>
    <name evidence="8" type="ORF">AA314_04055</name>
    <name evidence="9" type="ORF">ATI61_108181</name>
</gene>
<keyword evidence="6" id="KW-0411">Iron-sulfur</keyword>
<dbReference type="RefSeq" id="WP_047856746.1">
    <property type="nucleotide sequence ID" value="NZ_CP011509.1"/>
</dbReference>